<name>A0A2M7X3J8_UNCKA</name>
<reference evidence="3" key="1">
    <citation type="submission" date="2017-09" db="EMBL/GenBank/DDBJ databases">
        <title>Depth-based differentiation of microbial function through sediment-hosted aquifers and enrichment of novel symbionts in the deep terrestrial subsurface.</title>
        <authorList>
            <person name="Probst A.J."/>
            <person name="Ladd B."/>
            <person name="Jarett J.K."/>
            <person name="Geller-Mcgrath D.E."/>
            <person name="Sieber C.M.K."/>
            <person name="Emerson J.B."/>
            <person name="Anantharaman K."/>
            <person name="Thomas B.C."/>
            <person name="Malmstrom R."/>
            <person name="Stieglmeier M."/>
            <person name="Klingl A."/>
            <person name="Woyke T."/>
            <person name="Ryan C.M."/>
            <person name="Banfield J.F."/>
        </authorList>
    </citation>
    <scope>NUCLEOTIDE SEQUENCE [LARGE SCALE GENOMIC DNA]</scope>
</reference>
<dbReference type="Proteomes" id="UP000230683">
    <property type="component" value="Unassembled WGS sequence"/>
</dbReference>
<evidence type="ECO:0000313" key="3">
    <source>
        <dbReference type="Proteomes" id="UP000230683"/>
    </source>
</evidence>
<feature type="domain" description="Glycosyltransferase 2-like" evidence="1">
    <location>
        <begin position="6"/>
        <end position="170"/>
    </location>
</feature>
<dbReference type="GO" id="GO:0016740">
    <property type="term" value="F:transferase activity"/>
    <property type="evidence" value="ECO:0007669"/>
    <property type="project" value="UniProtKB-KW"/>
</dbReference>
<proteinExistence type="predicted"/>
<accession>A0A2M7X3J8</accession>
<gene>
    <name evidence="2" type="ORF">CO178_01675</name>
</gene>
<comment type="caution">
    <text evidence="2">The sequence shown here is derived from an EMBL/GenBank/DDBJ whole genome shotgun (WGS) entry which is preliminary data.</text>
</comment>
<dbReference type="Gene3D" id="3.90.550.10">
    <property type="entry name" value="Spore Coat Polysaccharide Biosynthesis Protein SpsA, Chain A"/>
    <property type="match status" value="1"/>
</dbReference>
<dbReference type="EMBL" id="PFWY01000078">
    <property type="protein sequence ID" value="PJA40717.1"/>
    <property type="molecule type" value="Genomic_DNA"/>
</dbReference>
<dbReference type="Pfam" id="PF00535">
    <property type="entry name" value="Glycos_transf_2"/>
    <property type="match status" value="1"/>
</dbReference>
<dbReference type="SUPFAM" id="SSF53448">
    <property type="entry name" value="Nucleotide-diphospho-sugar transferases"/>
    <property type="match status" value="1"/>
</dbReference>
<evidence type="ECO:0000313" key="2">
    <source>
        <dbReference type="EMBL" id="PJA40717.1"/>
    </source>
</evidence>
<dbReference type="AlphaFoldDB" id="A0A2M7X3J8"/>
<dbReference type="InterPro" id="IPR029044">
    <property type="entry name" value="Nucleotide-diphossugar_trans"/>
</dbReference>
<dbReference type="PANTHER" id="PTHR48090">
    <property type="entry name" value="UNDECAPRENYL-PHOSPHATE 4-DEOXY-4-FORMAMIDO-L-ARABINOSE TRANSFERASE-RELATED"/>
    <property type="match status" value="1"/>
</dbReference>
<dbReference type="InterPro" id="IPR050256">
    <property type="entry name" value="Glycosyltransferase_2"/>
</dbReference>
<dbReference type="CDD" id="cd04179">
    <property type="entry name" value="DPM_DPG-synthase_like"/>
    <property type="match status" value="1"/>
</dbReference>
<organism evidence="2 3">
    <name type="scientific">candidate division WWE3 bacterium CG_4_9_14_3_um_filter_34_6</name>
    <dbReference type="NCBI Taxonomy" id="1975079"/>
    <lineage>
        <taxon>Bacteria</taxon>
        <taxon>Katanobacteria</taxon>
    </lineage>
</organism>
<dbReference type="InterPro" id="IPR001173">
    <property type="entry name" value="Glyco_trans_2-like"/>
</dbReference>
<keyword evidence="2" id="KW-0808">Transferase</keyword>
<evidence type="ECO:0000259" key="1">
    <source>
        <dbReference type="Pfam" id="PF00535"/>
    </source>
</evidence>
<dbReference type="PANTHER" id="PTHR48090:SF7">
    <property type="entry name" value="RFBJ PROTEIN"/>
    <property type="match status" value="1"/>
</dbReference>
<protein>
    <submittedName>
        <fullName evidence="2">Glycosyl transferase</fullName>
    </submittedName>
</protein>
<sequence>MKKVLSIVIPAYNEVTSVLEVLQDIAKLPIDKEIIVVDDGSTDGTREILKDYKKNNPNSKIIMMKENGGKGTALREGFKHVTGEYTVVQDADFEYDPKDLVTMFDFALKNNADVVYGNRFSKKRLYSGMDWKNFLGNNIVLPAVASLLYGQYIPDEATCYKMFRTKVLKSIPLTCKRFEFCPEVTAKVKKRGYKIYNIPISYNPRTTNAGKKLNAIKDGYEAISTLLKYRFVD</sequence>